<name>A0AAW4KIR1_VIBCL</name>
<organism evidence="1 2">
    <name type="scientific">Vibrio cholerae</name>
    <dbReference type="NCBI Taxonomy" id="666"/>
    <lineage>
        <taxon>Bacteria</taxon>
        <taxon>Pseudomonadati</taxon>
        <taxon>Pseudomonadota</taxon>
        <taxon>Gammaproteobacteria</taxon>
        <taxon>Vibrionales</taxon>
        <taxon>Vibrionaceae</taxon>
        <taxon>Vibrio</taxon>
    </lineage>
</organism>
<gene>
    <name evidence="1" type="ORF">KIN13_03090</name>
</gene>
<accession>A0AAW4KIR1</accession>
<feature type="non-terminal residue" evidence="1">
    <location>
        <position position="66"/>
    </location>
</feature>
<dbReference type="RefSeq" id="WP_213420752.1">
    <property type="nucleotide sequence ID" value="NZ_JAHBND010000080.1"/>
</dbReference>
<reference evidence="1" key="1">
    <citation type="submission" date="2021-05" db="EMBL/GenBank/DDBJ databases">
        <authorList>
            <person name="Stine C."/>
        </authorList>
    </citation>
    <scope>NUCLEOTIDE SEQUENCE</scope>
    <source>
        <strain evidence="1">TDS0091212</strain>
    </source>
</reference>
<proteinExistence type="predicted"/>
<evidence type="ECO:0000313" key="1">
    <source>
        <dbReference type="EMBL" id="MBS7672437.1"/>
    </source>
</evidence>
<protein>
    <submittedName>
        <fullName evidence="1">Uncharacterized protein</fullName>
    </submittedName>
</protein>
<comment type="caution">
    <text evidence="1">The sequence shown here is derived from an EMBL/GenBank/DDBJ whole genome shotgun (WGS) entry which is preliminary data.</text>
</comment>
<sequence length="66" mass="7521">MPTNVNTAFNKFFDEIVNLATEDSRSARTDRDNLRSRIQGLQSQVAYFPALYTEADINFGSFARKT</sequence>
<dbReference type="EMBL" id="JAHBND010000080">
    <property type="protein sequence ID" value="MBS7672437.1"/>
    <property type="molecule type" value="Genomic_DNA"/>
</dbReference>
<reference evidence="1" key="2">
    <citation type="submission" date="2023-08" db="EMBL/GenBank/DDBJ databases">
        <title>Vibrio cholerae Outbreaks in Tanzania Exemplify Founder Flush: Simultaneous Increases in Population Size and Genetic Diversity.</title>
        <authorList>
            <person name="Debes A.K."/>
            <person name="Mohammed A."/>
            <person name="Maseke I."/>
            <person name="Almeida M."/>
            <person name="Li S."/>
            <person name="Matimba H."/>
            <person name="Joachim A."/>
            <person name="Mizinduko M."/>
            <person name="Nyanga S."/>
            <person name="Kelly M."/>
            <person name="Kachwamba Y."/>
            <person name="Schaffer A.M."/>
            <person name="Nyanga A.S."/>
            <person name="Mghamba J."/>
            <person name="Mosha F.S."/>
            <person name="Sack D.A."/>
            <person name="Stine O.C."/>
        </authorList>
    </citation>
    <scope>NUCLEOTIDE SEQUENCE</scope>
    <source>
        <strain evidence="1">TDS0091212</strain>
    </source>
</reference>
<evidence type="ECO:0000313" key="2">
    <source>
        <dbReference type="Proteomes" id="UP001196338"/>
    </source>
</evidence>
<dbReference type="AlphaFoldDB" id="A0AAW4KIR1"/>
<dbReference type="Proteomes" id="UP001196338">
    <property type="component" value="Unassembled WGS sequence"/>
</dbReference>